<feature type="transmembrane region" description="Helical" evidence="6">
    <location>
        <begin position="59"/>
        <end position="76"/>
    </location>
</feature>
<dbReference type="PANTHER" id="PTHR22911">
    <property type="entry name" value="ACYL-MALONYL CONDENSING ENZYME-RELATED"/>
    <property type="match status" value="1"/>
</dbReference>
<dbReference type="Pfam" id="PF00892">
    <property type="entry name" value="EamA"/>
    <property type="match status" value="2"/>
</dbReference>
<keyword evidence="4 6" id="KW-1133">Transmembrane helix</keyword>
<proteinExistence type="inferred from homology"/>
<evidence type="ECO:0000256" key="6">
    <source>
        <dbReference type="SAM" id="Phobius"/>
    </source>
</evidence>
<dbReference type="EMBL" id="JAAIVJ010000020">
    <property type="protein sequence ID" value="NEY92117.1"/>
    <property type="molecule type" value="Genomic_DNA"/>
</dbReference>
<dbReference type="GO" id="GO:0016020">
    <property type="term" value="C:membrane"/>
    <property type="evidence" value="ECO:0007669"/>
    <property type="project" value="UniProtKB-SubCell"/>
</dbReference>
<comment type="caution">
    <text evidence="8">The sequence shown here is derived from an EMBL/GenBank/DDBJ whole genome shotgun (WGS) entry which is preliminary data.</text>
</comment>
<dbReference type="AlphaFoldDB" id="A0A6M0QXK6"/>
<reference evidence="8 9" key="1">
    <citation type="submission" date="2020-02" db="EMBL/GenBank/DDBJ databases">
        <authorList>
            <person name="Chen W.-M."/>
        </authorList>
    </citation>
    <scope>NUCLEOTIDE SEQUENCE [LARGE SCALE GENOMIC DNA]</scope>
    <source>
        <strain evidence="8 9">KMS-5</strain>
    </source>
</reference>
<keyword evidence="3 6" id="KW-0812">Transmembrane</keyword>
<name>A0A6M0QXK6_9RHOB</name>
<accession>A0A6M0QXK6</accession>
<comment type="similarity">
    <text evidence="2">Belongs to the drug/metabolite transporter (DMT) superfamily. 10 TMS drug/metabolite exporter (DME) (TC 2.A.7.3) family.</text>
</comment>
<dbReference type="InterPro" id="IPR000620">
    <property type="entry name" value="EamA_dom"/>
</dbReference>
<evidence type="ECO:0000256" key="4">
    <source>
        <dbReference type="ARBA" id="ARBA00022989"/>
    </source>
</evidence>
<gene>
    <name evidence="8" type="ORF">G4Z14_17670</name>
</gene>
<feature type="domain" description="EamA" evidence="7">
    <location>
        <begin position="137"/>
        <end position="266"/>
    </location>
</feature>
<feature type="transmembrane region" description="Helical" evidence="6">
    <location>
        <begin position="193"/>
        <end position="211"/>
    </location>
</feature>
<feature type="transmembrane region" description="Helical" evidence="6">
    <location>
        <begin position="113"/>
        <end position="131"/>
    </location>
</feature>
<dbReference type="Gene3D" id="1.10.3730.20">
    <property type="match status" value="2"/>
</dbReference>
<evidence type="ECO:0000313" key="8">
    <source>
        <dbReference type="EMBL" id="NEY92117.1"/>
    </source>
</evidence>
<organism evidence="8 9">
    <name type="scientific">Tabrizicola oligotrophica</name>
    <dbReference type="NCBI Taxonomy" id="2710650"/>
    <lineage>
        <taxon>Bacteria</taxon>
        <taxon>Pseudomonadati</taxon>
        <taxon>Pseudomonadota</taxon>
        <taxon>Alphaproteobacteria</taxon>
        <taxon>Rhodobacterales</taxon>
        <taxon>Paracoccaceae</taxon>
        <taxon>Tabrizicola</taxon>
    </lineage>
</organism>
<comment type="subcellular location">
    <subcellularLocation>
        <location evidence="1">Membrane</location>
        <topology evidence="1">Multi-pass membrane protein</topology>
    </subcellularLocation>
</comment>
<evidence type="ECO:0000256" key="2">
    <source>
        <dbReference type="ARBA" id="ARBA00009853"/>
    </source>
</evidence>
<keyword evidence="5 6" id="KW-0472">Membrane</keyword>
<evidence type="ECO:0000256" key="5">
    <source>
        <dbReference type="ARBA" id="ARBA00023136"/>
    </source>
</evidence>
<dbReference type="Proteomes" id="UP000477782">
    <property type="component" value="Unassembled WGS sequence"/>
</dbReference>
<dbReference type="SUPFAM" id="SSF103481">
    <property type="entry name" value="Multidrug resistance efflux transporter EmrE"/>
    <property type="match status" value="2"/>
</dbReference>
<feature type="transmembrane region" description="Helical" evidence="6">
    <location>
        <begin position="82"/>
        <end position="104"/>
    </location>
</feature>
<keyword evidence="9" id="KW-1185">Reference proteome</keyword>
<feature type="transmembrane region" description="Helical" evidence="6">
    <location>
        <begin position="249"/>
        <end position="268"/>
    </location>
</feature>
<protein>
    <submittedName>
        <fullName evidence="8">DMT family transporter</fullName>
    </submittedName>
</protein>
<feature type="transmembrane region" description="Helical" evidence="6">
    <location>
        <begin position="167"/>
        <end position="187"/>
    </location>
</feature>
<dbReference type="InterPro" id="IPR037185">
    <property type="entry name" value="EmrE-like"/>
</dbReference>
<dbReference type="PANTHER" id="PTHR22911:SF6">
    <property type="entry name" value="SOLUTE CARRIER FAMILY 35 MEMBER G1"/>
    <property type="match status" value="1"/>
</dbReference>
<sequence>MLASGLAFVGVNSIVRALGTDIPAAQSAFIRFAFGVVFLLPVLPGLWRNGLPKGALPLSLWRGGVHVAAVLFWFYAMARIPMAQVTAIGYLNPVILLIAGALLLGERLSRRRIIAVALALCGTLVVLRPGAQAVTAGHLSQIGAAICFAGSYLFAKRLSALVPASTVVALLSLTVTIGLLPLALWVWVPVSTLHLAGLAVVALLATAGHYLMTRAFRVAPMTVTQPVTFLNLVWAALAGSLIFAEPVDLWVLLGGGLIIGAISWVTWAERGPAPANPQSDS</sequence>
<evidence type="ECO:0000313" key="9">
    <source>
        <dbReference type="Proteomes" id="UP000477782"/>
    </source>
</evidence>
<evidence type="ECO:0000256" key="1">
    <source>
        <dbReference type="ARBA" id="ARBA00004141"/>
    </source>
</evidence>
<feature type="domain" description="EamA" evidence="7">
    <location>
        <begin position="2"/>
        <end position="127"/>
    </location>
</feature>
<feature type="transmembrane region" description="Helical" evidence="6">
    <location>
        <begin position="29"/>
        <end position="47"/>
    </location>
</feature>
<evidence type="ECO:0000259" key="7">
    <source>
        <dbReference type="Pfam" id="PF00892"/>
    </source>
</evidence>
<feature type="transmembrane region" description="Helical" evidence="6">
    <location>
        <begin position="223"/>
        <end position="243"/>
    </location>
</feature>
<evidence type="ECO:0000256" key="3">
    <source>
        <dbReference type="ARBA" id="ARBA00022692"/>
    </source>
</evidence>